<evidence type="ECO:0000313" key="5">
    <source>
        <dbReference type="EMBL" id="GII42077.1"/>
    </source>
</evidence>
<evidence type="ECO:0000259" key="4">
    <source>
        <dbReference type="PROSITE" id="PS50932"/>
    </source>
</evidence>
<name>A0A8J3UC65_9ACTN</name>
<dbReference type="InterPro" id="IPR025997">
    <property type="entry name" value="SBP_2_dom"/>
</dbReference>
<protein>
    <submittedName>
        <fullName evidence="5">DNA-binding protein</fullName>
    </submittedName>
</protein>
<evidence type="ECO:0000313" key="6">
    <source>
        <dbReference type="Proteomes" id="UP000622547"/>
    </source>
</evidence>
<dbReference type="EMBL" id="BOOP01000039">
    <property type="protein sequence ID" value="GII42077.1"/>
    <property type="molecule type" value="Genomic_DNA"/>
</dbReference>
<comment type="caution">
    <text evidence="5">The sequence shown here is derived from an EMBL/GenBank/DDBJ whole genome shotgun (WGS) entry which is preliminary data.</text>
</comment>
<dbReference type="CDD" id="cd06307">
    <property type="entry name" value="PBP1_sugar_binding"/>
    <property type="match status" value="1"/>
</dbReference>
<dbReference type="Proteomes" id="UP000622547">
    <property type="component" value="Unassembled WGS sequence"/>
</dbReference>
<dbReference type="PROSITE" id="PS50932">
    <property type="entry name" value="HTH_LACI_2"/>
    <property type="match status" value="1"/>
</dbReference>
<evidence type="ECO:0000256" key="3">
    <source>
        <dbReference type="ARBA" id="ARBA00023163"/>
    </source>
</evidence>
<dbReference type="SUPFAM" id="SSF47413">
    <property type="entry name" value="lambda repressor-like DNA-binding domains"/>
    <property type="match status" value="1"/>
</dbReference>
<gene>
    <name evidence="5" type="ORF">Pph01_70800</name>
</gene>
<dbReference type="InterPro" id="IPR010982">
    <property type="entry name" value="Lambda_DNA-bd_dom_sf"/>
</dbReference>
<proteinExistence type="predicted"/>
<accession>A0A8J3UC65</accession>
<dbReference type="CDD" id="cd01392">
    <property type="entry name" value="HTH_LacI"/>
    <property type="match status" value="1"/>
</dbReference>
<dbReference type="SMART" id="SM00354">
    <property type="entry name" value="HTH_LACI"/>
    <property type="match status" value="1"/>
</dbReference>
<dbReference type="InterPro" id="IPR028082">
    <property type="entry name" value="Peripla_BP_I"/>
</dbReference>
<dbReference type="RefSeq" id="WP_204077513.1">
    <property type="nucleotide sequence ID" value="NZ_BOOP01000039.1"/>
</dbReference>
<keyword evidence="6" id="KW-1185">Reference proteome</keyword>
<dbReference type="InterPro" id="IPR000843">
    <property type="entry name" value="HTH_LacI"/>
</dbReference>
<dbReference type="Gene3D" id="1.10.260.40">
    <property type="entry name" value="lambda repressor-like DNA-binding domains"/>
    <property type="match status" value="1"/>
</dbReference>
<organism evidence="5 6">
    <name type="scientific">Planotetraspora phitsanulokensis</name>
    <dbReference type="NCBI Taxonomy" id="575192"/>
    <lineage>
        <taxon>Bacteria</taxon>
        <taxon>Bacillati</taxon>
        <taxon>Actinomycetota</taxon>
        <taxon>Actinomycetes</taxon>
        <taxon>Streptosporangiales</taxon>
        <taxon>Streptosporangiaceae</taxon>
        <taxon>Planotetraspora</taxon>
    </lineage>
</organism>
<dbReference type="GO" id="GO:0000976">
    <property type="term" value="F:transcription cis-regulatory region binding"/>
    <property type="evidence" value="ECO:0007669"/>
    <property type="project" value="TreeGrafter"/>
</dbReference>
<dbReference type="PANTHER" id="PTHR30146:SF152">
    <property type="entry name" value="TRANSCRIPTIONAL REGULATORY PROTEIN"/>
    <property type="match status" value="1"/>
</dbReference>
<evidence type="ECO:0000256" key="1">
    <source>
        <dbReference type="ARBA" id="ARBA00023015"/>
    </source>
</evidence>
<dbReference type="SUPFAM" id="SSF53822">
    <property type="entry name" value="Periplasmic binding protein-like I"/>
    <property type="match status" value="1"/>
</dbReference>
<dbReference type="PANTHER" id="PTHR30146">
    <property type="entry name" value="LACI-RELATED TRANSCRIPTIONAL REPRESSOR"/>
    <property type="match status" value="1"/>
</dbReference>
<dbReference type="GO" id="GO:0003700">
    <property type="term" value="F:DNA-binding transcription factor activity"/>
    <property type="evidence" value="ECO:0007669"/>
    <property type="project" value="TreeGrafter"/>
</dbReference>
<keyword evidence="2 5" id="KW-0238">DNA-binding</keyword>
<evidence type="ECO:0000256" key="2">
    <source>
        <dbReference type="ARBA" id="ARBA00023125"/>
    </source>
</evidence>
<feature type="domain" description="HTH lacI-type" evidence="4">
    <location>
        <begin position="6"/>
        <end position="59"/>
    </location>
</feature>
<dbReference type="Gene3D" id="3.40.50.2300">
    <property type="match status" value="2"/>
</dbReference>
<keyword evidence="1" id="KW-0805">Transcription regulation</keyword>
<reference evidence="5 6" key="1">
    <citation type="submission" date="2021-01" db="EMBL/GenBank/DDBJ databases">
        <title>Whole genome shotgun sequence of Planotetraspora phitsanulokensis NBRC 104273.</title>
        <authorList>
            <person name="Komaki H."/>
            <person name="Tamura T."/>
        </authorList>
    </citation>
    <scope>NUCLEOTIDE SEQUENCE [LARGE SCALE GENOMIC DNA]</scope>
    <source>
        <strain evidence="5 6">NBRC 104273</strain>
    </source>
</reference>
<sequence length="346" mass="37035">MTRGHRIEDIAEQAGLSRATVDRVLHGRSSVSARAVRAVEQALLDLDRQQSQLRLGARTLMLDVVMQAPERFSSAVREALEAELPGVRPAAVRARFHLRESGEAAGLADALDHLGRRGRTSHGVLLKAPDHPEVAGAVHRLHERGVPVVTLVTDVRDCPRVAYVGLDNAAAGTTAAYLMAQWTRGGAGAVLVTLSRSVFFGERERAEAFERALAELAPGLAVVVLTDADGLDEAMGALVRAALAEHPAVRAVYSVGGGNRAIADELARAGRTCEVFLGHDLDGHNLELLRAGVLHAVLHHDLRADMRAALRQVLRHHRLLPGAPTSVPAGVEVITPYNVPARLRPT</sequence>
<dbReference type="Pfam" id="PF13407">
    <property type="entry name" value="Peripla_BP_4"/>
    <property type="match status" value="1"/>
</dbReference>
<dbReference type="Pfam" id="PF00356">
    <property type="entry name" value="LacI"/>
    <property type="match status" value="1"/>
</dbReference>
<keyword evidence="3" id="KW-0804">Transcription</keyword>
<dbReference type="AlphaFoldDB" id="A0A8J3UC65"/>